<evidence type="ECO:0000313" key="3">
    <source>
        <dbReference type="EMBL" id="GJT81618.1"/>
    </source>
</evidence>
<keyword evidence="4" id="KW-1185">Reference proteome</keyword>
<keyword evidence="2" id="KW-0472">Membrane</keyword>
<reference evidence="3" key="1">
    <citation type="journal article" date="2022" name="Int. J. Mol. Sci.">
        <title>Draft Genome of Tanacetum Coccineum: Genomic Comparison of Closely Related Tanacetum-Family Plants.</title>
        <authorList>
            <person name="Yamashiro T."/>
            <person name="Shiraishi A."/>
            <person name="Nakayama K."/>
            <person name="Satake H."/>
        </authorList>
    </citation>
    <scope>NUCLEOTIDE SEQUENCE</scope>
</reference>
<feature type="region of interest" description="Disordered" evidence="1">
    <location>
        <begin position="1"/>
        <end position="27"/>
    </location>
</feature>
<accession>A0ABQ5H153</accession>
<sequence length="308" mass="34923">MAPGRRPTVNRNPPVNRSTNRNNVDINSGIDTQMLNQLIATRVAEASRCRCDHVQASSNGTTLDQLLSIIQMTTTRNSMQSCMKTSVENNSRRCKRKWNRTHYPIPQQTLATSTEHRPRDSTGVYRGQGSYAGKLPHCGKCGRHHTTHAPPALLQLGRNNGSQRRWKPNSRQPTKSLSTSIGKNQGNLKPAPIEVVKIGHLQTLLRLTQQSSGINRRLAIKDHFFDYQSMRRIVGSAVLFSPLALLLLHILCQIVDIEAVHRYAFMIIQLRPKRLCLRNMSLSVRRPELSTDHRYPLIRDSPGRDRSY</sequence>
<gene>
    <name evidence="3" type="ORF">Tco_1055960</name>
</gene>
<keyword evidence="2" id="KW-0812">Transmembrane</keyword>
<evidence type="ECO:0000313" key="4">
    <source>
        <dbReference type="Proteomes" id="UP001151760"/>
    </source>
</evidence>
<dbReference type="EMBL" id="BQNB010019096">
    <property type="protein sequence ID" value="GJT81618.1"/>
    <property type="molecule type" value="Genomic_DNA"/>
</dbReference>
<feature type="compositionally biased region" description="Polar residues" evidence="1">
    <location>
        <begin position="157"/>
        <end position="184"/>
    </location>
</feature>
<feature type="region of interest" description="Disordered" evidence="1">
    <location>
        <begin position="108"/>
        <end position="128"/>
    </location>
</feature>
<comment type="caution">
    <text evidence="3">The sequence shown here is derived from an EMBL/GenBank/DDBJ whole genome shotgun (WGS) entry which is preliminary data.</text>
</comment>
<protein>
    <submittedName>
        <fullName evidence="3">Uncharacterized protein</fullName>
    </submittedName>
</protein>
<proteinExistence type="predicted"/>
<organism evidence="3 4">
    <name type="scientific">Tanacetum coccineum</name>
    <dbReference type="NCBI Taxonomy" id="301880"/>
    <lineage>
        <taxon>Eukaryota</taxon>
        <taxon>Viridiplantae</taxon>
        <taxon>Streptophyta</taxon>
        <taxon>Embryophyta</taxon>
        <taxon>Tracheophyta</taxon>
        <taxon>Spermatophyta</taxon>
        <taxon>Magnoliopsida</taxon>
        <taxon>eudicotyledons</taxon>
        <taxon>Gunneridae</taxon>
        <taxon>Pentapetalae</taxon>
        <taxon>asterids</taxon>
        <taxon>campanulids</taxon>
        <taxon>Asterales</taxon>
        <taxon>Asteraceae</taxon>
        <taxon>Asteroideae</taxon>
        <taxon>Anthemideae</taxon>
        <taxon>Anthemidinae</taxon>
        <taxon>Tanacetum</taxon>
    </lineage>
</organism>
<name>A0ABQ5H153_9ASTR</name>
<keyword evidence="2" id="KW-1133">Transmembrane helix</keyword>
<feature type="region of interest" description="Disordered" evidence="1">
    <location>
        <begin position="149"/>
        <end position="184"/>
    </location>
</feature>
<evidence type="ECO:0000256" key="1">
    <source>
        <dbReference type="SAM" id="MobiDB-lite"/>
    </source>
</evidence>
<evidence type="ECO:0000256" key="2">
    <source>
        <dbReference type="SAM" id="Phobius"/>
    </source>
</evidence>
<reference evidence="3" key="2">
    <citation type="submission" date="2022-01" db="EMBL/GenBank/DDBJ databases">
        <authorList>
            <person name="Yamashiro T."/>
            <person name="Shiraishi A."/>
            <person name="Satake H."/>
            <person name="Nakayama K."/>
        </authorList>
    </citation>
    <scope>NUCLEOTIDE SEQUENCE</scope>
</reference>
<feature type="transmembrane region" description="Helical" evidence="2">
    <location>
        <begin position="233"/>
        <end position="251"/>
    </location>
</feature>
<feature type="compositionally biased region" description="Polar residues" evidence="1">
    <location>
        <begin position="9"/>
        <end position="27"/>
    </location>
</feature>
<dbReference type="Proteomes" id="UP001151760">
    <property type="component" value="Unassembled WGS sequence"/>
</dbReference>